<dbReference type="InterPro" id="IPR011990">
    <property type="entry name" value="TPR-like_helical_dom_sf"/>
</dbReference>
<evidence type="ECO:0000256" key="6">
    <source>
        <dbReference type="HAMAP-Rule" id="MF_00922"/>
    </source>
</evidence>
<reference evidence="8 9" key="1">
    <citation type="submission" date="2017-05" db="EMBL/GenBank/DDBJ databases">
        <title>Genomic insights into alkan degradation activity of Oleiphilus messinensis.</title>
        <authorList>
            <person name="Kozyavkin S.A."/>
            <person name="Slesarev A.I."/>
            <person name="Golyshin P.N."/>
            <person name="Korzhenkov A."/>
            <person name="Golyshina O.N."/>
            <person name="Toshchakov S.V."/>
        </authorList>
    </citation>
    <scope>NUCLEOTIDE SEQUENCE [LARGE SCALE GENOMIC DNA]</scope>
    <source>
        <strain evidence="8 9">ME102</strain>
    </source>
</reference>
<keyword evidence="3" id="KW-0564">Palmitate</keyword>
<accession>A0A1Y0I3Z8</accession>
<keyword evidence="1 6" id="KW-0732">Signal</keyword>
<evidence type="ECO:0000313" key="9">
    <source>
        <dbReference type="Proteomes" id="UP000196027"/>
    </source>
</evidence>
<proteinExistence type="inferred from homology"/>
<gene>
    <name evidence="6" type="primary">bamD</name>
    <name evidence="8" type="ORF">OLMES_0837</name>
</gene>
<evidence type="ECO:0000256" key="1">
    <source>
        <dbReference type="ARBA" id="ARBA00022729"/>
    </source>
</evidence>
<dbReference type="Gene3D" id="1.25.40.10">
    <property type="entry name" value="Tetratricopeptide repeat domain"/>
    <property type="match status" value="1"/>
</dbReference>
<evidence type="ECO:0000256" key="3">
    <source>
        <dbReference type="ARBA" id="ARBA00023139"/>
    </source>
</evidence>
<dbReference type="Proteomes" id="UP000196027">
    <property type="component" value="Chromosome"/>
</dbReference>
<dbReference type="PANTHER" id="PTHR37423:SF1">
    <property type="entry name" value="OUTER MEMBRANE PROTEIN ASSEMBLY FACTOR BAMD"/>
    <property type="match status" value="1"/>
</dbReference>
<dbReference type="AlphaFoldDB" id="A0A1Y0I3Z8"/>
<dbReference type="CDD" id="cd15830">
    <property type="entry name" value="BamD"/>
    <property type="match status" value="1"/>
</dbReference>
<keyword evidence="5 8" id="KW-0449">Lipoprotein</keyword>
<keyword evidence="9" id="KW-1185">Reference proteome</keyword>
<evidence type="ECO:0000256" key="2">
    <source>
        <dbReference type="ARBA" id="ARBA00023136"/>
    </source>
</evidence>
<dbReference type="HAMAP" id="MF_00922">
    <property type="entry name" value="OM_assembly_BamD"/>
    <property type="match status" value="1"/>
</dbReference>
<dbReference type="Pfam" id="PF13525">
    <property type="entry name" value="YfiO"/>
    <property type="match status" value="1"/>
</dbReference>
<dbReference type="GO" id="GO:0043165">
    <property type="term" value="P:Gram-negative-bacterium-type cell outer membrane assembly"/>
    <property type="evidence" value="ECO:0007669"/>
    <property type="project" value="UniProtKB-UniRule"/>
</dbReference>
<dbReference type="KEGG" id="ome:OLMES_0837"/>
<dbReference type="NCBIfam" id="TIGR03302">
    <property type="entry name" value="OM_YfiO"/>
    <property type="match status" value="1"/>
</dbReference>
<name>A0A1Y0I3Z8_9GAMM</name>
<dbReference type="InterPro" id="IPR017689">
    <property type="entry name" value="BamD"/>
</dbReference>
<evidence type="ECO:0000259" key="7">
    <source>
        <dbReference type="Pfam" id="PF13525"/>
    </source>
</evidence>
<dbReference type="InterPro" id="IPR039565">
    <property type="entry name" value="BamD-like"/>
</dbReference>
<evidence type="ECO:0000313" key="8">
    <source>
        <dbReference type="EMBL" id="ARU54929.1"/>
    </source>
</evidence>
<dbReference type="PANTHER" id="PTHR37423">
    <property type="entry name" value="SOLUBLE LYTIC MUREIN TRANSGLYCOSYLASE-RELATED"/>
    <property type="match status" value="1"/>
</dbReference>
<feature type="domain" description="Outer membrane lipoprotein BamD-like" evidence="7">
    <location>
        <begin position="43"/>
        <end position="247"/>
    </location>
</feature>
<dbReference type="EMBL" id="CP021425">
    <property type="protein sequence ID" value="ARU54929.1"/>
    <property type="molecule type" value="Genomic_DNA"/>
</dbReference>
<organism evidence="8 9">
    <name type="scientific">Oleiphilus messinensis</name>
    <dbReference type="NCBI Taxonomy" id="141451"/>
    <lineage>
        <taxon>Bacteria</taxon>
        <taxon>Pseudomonadati</taxon>
        <taxon>Pseudomonadota</taxon>
        <taxon>Gammaproteobacteria</taxon>
        <taxon>Oceanospirillales</taxon>
        <taxon>Oleiphilaceae</taxon>
        <taxon>Oleiphilus</taxon>
    </lineage>
</organism>
<evidence type="ECO:0000256" key="5">
    <source>
        <dbReference type="ARBA" id="ARBA00023288"/>
    </source>
</evidence>
<sequence>MTSEHLQSNVHLTRTLIRLGSILCLCSAFLLATGCATTEEIERSEKEYYDNARKALKSGNFLEATRELESLESRYPFGRYAEQAQLDLIYARYGSLDLEGSRAAADRFIRLHPSSENVDYAYYIRGIASYNMDIGLAAQWFPIDETSRDPGEMRRAFSDFSALLQRFPDSEYAPDARSRMVYIRNRLADYELHVTKYYIRREAYIAAVNRAKYIVDHFSDTPATEQALILMVELYQQLELPDKADDALVVLAANYPESEAFDANMKFNSNRVARQNRGLSELFNFSLFSED</sequence>
<keyword evidence="2 6" id="KW-0472">Membrane</keyword>
<dbReference type="GO" id="GO:0051205">
    <property type="term" value="P:protein insertion into membrane"/>
    <property type="evidence" value="ECO:0007669"/>
    <property type="project" value="UniProtKB-UniRule"/>
</dbReference>
<comment type="similarity">
    <text evidence="6">Belongs to the BamD family.</text>
</comment>
<protein>
    <recommendedName>
        <fullName evidence="6">Outer membrane protein assembly factor BamD</fullName>
    </recommendedName>
</protein>
<dbReference type="RefSeq" id="WP_087460088.1">
    <property type="nucleotide sequence ID" value="NZ_CP021425.1"/>
</dbReference>
<evidence type="ECO:0000256" key="4">
    <source>
        <dbReference type="ARBA" id="ARBA00023237"/>
    </source>
</evidence>
<comment type="subcellular location">
    <subcellularLocation>
        <location evidence="6">Cell outer membrane</location>
    </subcellularLocation>
</comment>
<dbReference type="GO" id="GO:1990063">
    <property type="term" value="C:Bam protein complex"/>
    <property type="evidence" value="ECO:0007669"/>
    <property type="project" value="TreeGrafter"/>
</dbReference>
<dbReference type="OrthoDB" id="9779191at2"/>
<comment type="function">
    <text evidence="6">Part of the outer membrane protein assembly complex, which is involved in assembly and insertion of beta-barrel proteins into the outer membrane.</text>
</comment>
<keyword evidence="4 6" id="KW-0998">Cell outer membrane</keyword>
<comment type="subunit">
    <text evidence="6">Part of the Bam complex.</text>
</comment>